<dbReference type="EMBL" id="BEXD01001501">
    <property type="protein sequence ID" value="GBB94401.1"/>
    <property type="molecule type" value="Genomic_DNA"/>
</dbReference>
<name>A0A2Z6RBT1_9GLOM</name>
<evidence type="ECO:0000256" key="1">
    <source>
        <dbReference type="SAM" id="MobiDB-lite"/>
    </source>
</evidence>
<sequence>MLPSDKQTLSGSKVVTFSNVPLQSITPLKSSDSNKSLEKPTNNQDKKRKQEYLANNFSNSNLILTGYSH</sequence>
<evidence type="ECO:0000313" key="3">
    <source>
        <dbReference type="Proteomes" id="UP000247702"/>
    </source>
</evidence>
<keyword evidence="3" id="KW-1185">Reference proteome</keyword>
<feature type="region of interest" description="Disordered" evidence="1">
    <location>
        <begin position="24"/>
        <end position="54"/>
    </location>
</feature>
<gene>
    <name evidence="2" type="ORF">RclHR1_23490001</name>
</gene>
<reference evidence="2 3" key="1">
    <citation type="submission" date="2017-11" db="EMBL/GenBank/DDBJ databases">
        <title>The genome of Rhizophagus clarus HR1 reveals common genetic basis of auxotrophy among arbuscular mycorrhizal fungi.</title>
        <authorList>
            <person name="Kobayashi Y."/>
        </authorList>
    </citation>
    <scope>NUCLEOTIDE SEQUENCE [LARGE SCALE GENOMIC DNA]</scope>
    <source>
        <strain evidence="2 3">HR1</strain>
    </source>
</reference>
<protein>
    <submittedName>
        <fullName evidence="2">Uncharacterized protein</fullName>
    </submittedName>
</protein>
<proteinExistence type="predicted"/>
<comment type="caution">
    <text evidence="2">The sequence shown here is derived from an EMBL/GenBank/DDBJ whole genome shotgun (WGS) entry which is preliminary data.</text>
</comment>
<evidence type="ECO:0000313" key="2">
    <source>
        <dbReference type="EMBL" id="GBB94401.1"/>
    </source>
</evidence>
<dbReference type="Proteomes" id="UP000247702">
    <property type="component" value="Unassembled WGS sequence"/>
</dbReference>
<feature type="compositionally biased region" description="Polar residues" evidence="1">
    <location>
        <begin position="24"/>
        <end position="43"/>
    </location>
</feature>
<accession>A0A2Z6RBT1</accession>
<dbReference type="AlphaFoldDB" id="A0A2Z6RBT1"/>
<organism evidence="2 3">
    <name type="scientific">Rhizophagus clarus</name>
    <dbReference type="NCBI Taxonomy" id="94130"/>
    <lineage>
        <taxon>Eukaryota</taxon>
        <taxon>Fungi</taxon>
        <taxon>Fungi incertae sedis</taxon>
        <taxon>Mucoromycota</taxon>
        <taxon>Glomeromycotina</taxon>
        <taxon>Glomeromycetes</taxon>
        <taxon>Glomerales</taxon>
        <taxon>Glomeraceae</taxon>
        <taxon>Rhizophagus</taxon>
    </lineage>
</organism>